<proteinExistence type="predicted"/>
<sequence>MPFEKSGDLNWHHKEIVLLDLKWVSKTIVVHVEMNQFGDQDHQGHAPTIILTRESNGRKEDVLMVSGRAHGHALVSLDQQDRLVARINQSNPHSAGTVKWQIVC</sequence>
<evidence type="ECO:0000313" key="2">
    <source>
        <dbReference type="Proteomes" id="UP000199236"/>
    </source>
</evidence>
<protein>
    <submittedName>
        <fullName evidence="1">Uncharacterized protein</fullName>
    </submittedName>
</protein>
<accession>A0A1I5IVZ8</accession>
<dbReference type="RefSeq" id="WP_090074179.1">
    <property type="nucleotide sequence ID" value="NZ_FOVR01000010.1"/>
</dbReference>
<organism evidence="1 2">
    <name type="scientific">Cohaesibacter marisflavi</name>
    <dbReference type="NCBI Taxonomy" id="655353"/>
    <lineage>
        <taxon>Bacteria</taxon>
        <taxon>Pseudomonadati</taxon>
        <taxon>Pseudomonadota</taxon>
        <taxon>Alphaproteobacteria</taxon>
        <taxon>Hyphomicrobiales</taxon>
        <taxon>Cohaesibacteraceae</taxon>
    </lineage>
</organism>
<dbReference type="Proteomes" id="UP000199236">
    <property type="component" value="Unassembled WGS sequence"/>
</dbReference>
<dbReference type="OrthoDB" id="8447874at2"/>
<evidence type="ECO:0000313" key="1">
    <source>
        <dbReference type="EMBL" id="SFO64754.1"/>
    </source>
</evidence>
<name>A0A1I5IVZ8_9HYPH</name>
<reference evidence="1 2" key="1">
    <citation type="submission" date="2016-10" db="EMBL/GenBank/DDBJ databases">
        <authorList>
            <person name="de Groot N.N."/>
        </authorList>
    </citation>
    <scope>NUCLEOTIDE SEQUENCE [LARGE SCALE GENOMIC DNA]</scope>
    <source>
        <strain evidence="1 2">CGMCC 1.9157</strain>
    </source>
</reference>
<gene>
    <name evidence="1" type="ORF">SAMN04488056_11018</name>
</gene>
<dbReference type="EMBL" id="FOVR01000010">
    <property type="protein sequence ID" value="SFO64754.1"/>
    <property type="molecule type" value="Genomic_DNA"/>
</dbReference>
<dbReference type="AlphaFoldDB" id="A0A1I5IVZ8"/>
<keyword evidence="2" id="KW-1185">Reference proteome</keyword>